<gene>
    <name evidence="1" type="ORF">SCP_0607440</name>
</gene>
<evidence type="ECO:0000313" key="1">
    <source>
        <dbReference type="EMBL" id="GBE84764.1"/>
    </source>
</evidence>
<dbReference type="AlphaFoldDB" id="A0A401GSP6"/>
<comment type="caution">
    <text evidence="1">The sequence shown here is derived from an EMBL/GenBank/DDBJ whole genome shotgun (WGS) entry which is preliminary data.</text>
</comment>
<name>A0A401GSP6_9APHY</name>
<dbReference type="GeneID" id="38781681"/>
<organism evidence="1 2">
    <name type="scientific">Sparassis crispa</name>
    <dbReference type="NCBI Taxonomy" id="139825"/>
    <lineage>
        <taxon>Eukaryota</taxon>
        <taxon>Fungi</taxon>
        <taxon>Dikarya</taxon>
        <taxon>Basidiomycota</taxon>
        <taxon>Agaricomycotina</taxon>
        <taxon>Agaricomycetes</taxon>
        <taxon>Polyporales</taxon>
        <taxon>Sparassidaceae</taxon>
        <taxon>Sparassis</taxon>
    </lineage>
</organism>
<accession>A0A401GSP6</accession>
<evidence type="ECO:0000313" key="2">
    <source>
        <dbReference type="Proteomes" id="UP000287166"/>
    </source>
</evidence>
<reference evidence="1 2" key="1">
    <citation type="journal article" date="2018" name="Sci. Rep.">
        <title>Genome sequence of the cauliflower mushroom Sparassis crispa (Hanabiratake) and its association with beneficial usage.</title>
        <authorList>
            <person name="Kiyama R."/>
            <person name="Furutani Y."/>
            <person name="Kawaguchi K."/>
            <person name="Nakanishi T."/>
        </authorList>
    </citation>
    <scope>NUCLEOTIDE SEQUENCE [LARGE SCALE GENOMIC DNA]</scope>
</reference>
<proteinExistence type="predicted"/>
<dbReference type="InParanoid" id="A0A401GSP6"/>
<sequence>MPSRSHCNGGTLGVLQDVDRELKQQVLEETRFKDDDLGLVTVCDPYFGARKTVK</sequence>
<dbReference type="EMBL" id="BFAD01000006">
    <property type="protein sequence ID" value="GBE84764.1"/>
    <property type="molecule type" value="Genomic_DNA"/>
</dbReference>
<protein>
    <submittedName>
        <fullName evidence="1">Uncharacterized protein</fullName>
    </submittedName>
</protein>
<dbReference type="RefSeq" id="XP_027615677.1">
    <property type="nucleotide sequence ID" value="XM_027759876.1"/>
</dbReference>
<keyword evidence="2" id="KW-1185">Reference proteome</keyword>
<dbReference type="Proteomes" id="UP000287166">
    <property type="component" value="Unassembled WGS sequence"/>
</dbReference>